<comment type="caution">
    <text evidence="2">The sequence shown here is derived from an EMBL/GenBank/DDBJ whole genome shotgun (WGS) entry which is preliminary data.</text>
</comment>
<evidence type="ECO:0000256" key="1">
    <source>
        <dbReference type="SAM" id="Coils"/>
    </source>
</evidence>
<accession>A0A3P3TDY2</accession>
<sequence>MASIRGISVDQYIESVTDSGMYYMGYIMLDGHKVGIFENEGEDGCTEFDFYSMEAETEFNERVNQYFKDHPATLEDNVGFILELLDLMEAEREFFKKAHQLNGPFILIQANTYSRTSILDDITEVSSSYHILRDEEAELEQLQNQLKSIEYNIFRNAADFMK</sequence>
<gene>
    <name evidence="2" type="ORF">EHV15_34210</name>
</gene>
<evidence type="ECO:0000313" key="2">
    <source>
        <dbReference type="EMBL" id="RRJ54653.1"/>
    </source>
</evidence>
<keyword evidence="3" id="KW-1185">Reference proteome</keyword>
<name>A0A3P3TDY2_9BACL</name>
<dbReference type="RefSeq" id="WP_128635740.1">
    <property type="nucleotide sequence ID" value="NZ_RRCN01000002.1"/>
</dbReference>
<dbReference type="Proteomes" id="UP000267017">
    <property type="component" value="Unassembled WGS sequence"/>
</dbReference>
<dbReference type="AlphaFoldDB" id="A0A3P3TDY2"/>
<keyword evidence="1" id="KW-0175">Coiled coil</keyword>
<reference evidence="2 3" key="1">
    <citation type="submission" date="2018-11" db="EMBL/GenBank/DDBJ databases">
        <title>Genome sequencing of Paenibacillus sp. KCOM 3021 (= ChDC PVNT-B20).</title>
        <authorList>
            <person name="Kook J.-K."/>
            <person name="Park S.-N."/>
            <person name="Lim Y.K."/>
        </authorList>
    </citation>
    <scope>NUCLEOTIDE SEQUENCE [LARGE SCALE GENOMIC DNA]</scope>
    <source>
        <strain evidence="2 3">KCOM 3021</strain>
    </source>
</reference>
<feature type="coiled-coil region" evidence="1">
    <location>
        <begin position="125"/>
        <end position="152"/>
    </location>
</feature>
<evidence type="ECO:0000313" key="3">
    <source>
        <dbReference type="Proteomes" id="UP000267017"/>
    </source>
</evidence>
<proteinExistence type="predicted"/>
<organism evidence="2 3">
    <name type="scientific">Paenibacillus oralis</name>
    <dbReference type="NCBI Taxonomy" id="2490856"/>
    <lineage>
        <taxon>Bacteria</taxon>
        <taxon>Bacillati</taxon>
        <taxon>Bacillota</taxon>
        <taxon>Bacilli</taxon>
        <taxon>Bacillales</taxon>
        <taxon>Paenibacillaceae</taxon>
        <taxon>Paenibacillus</taxon>
    </lineage>
</organism>
<protein>
    <submittedName>
        <fullName evidence="2">Uncharacterized protein</fullName>
    </submittedName>
</protein>
<dbReference type="EMBL" id="RRCN01000002">
    <property type="protein sequence ID" value="RRJ54653.1"/>
    <property type="molecule type" value="Genomic_DNA"/>
</dbReference>